<dbReference type="PROSITE" id="PS00107">
    <property type="entry name" value="PROTEIN_KINASE_ATP"/>
    <property type="match status" value="1"/>
</dbReference>
<evidence type="ECO:0000259" key="12">
    <source>
        <dbReference type="PROSITE" id="PS50011"/>
    </source>
</evidence>
<dbReference type="EMBL" id="CP009249">
    <property type="protein sequence ID" value="APT91604.1"/>
    <property type="molecule type" value="Genomic_DNA"/>
</dbReference>
<feature type="binding site" evidence="10">
    <location>
        <position position="35"/>
    </location>
    <ligand>
        <name>ATP</name>
        <dbReference type="ChEBI" id="CHEBI:30616"/>
    </ligand>
</feature>
<evidence type="ECO:0000256" key="5">
    <source>
        <dbReference type="ARBA" id="ARBA00022741"/>
    </source>
</evidence>
<evidence type="ECO:0000256" key="11">
    <source>
        <dbReference type="SAM" id="MobiDB-lite"/>
    </source>
</evidence>
<dbReference type="SMART" id="SM00740">
    <property type="entry name" value="PASTA"/>
    <property type="match status" value="3"/>
</dbReference>
<evidence type="ECO:0000256" key="8">
    <source>
        <dbReference type="ARBA" id="ARBA00047899"/>
    </source>
</evidence>
<keyword evidence="6 14" id="KW-0418">Kinase</keyword>
<dbReference type="FunFam" id="1.10.510.10:FF:000021">
    <property type="entry name" value="Serine/threonine protein kinase"/>
    <property type="match status" value="1"/>
</dbReference>
<dbReference type="Gene3D" id="1.10.510.10">
    <property type="entry name" value="Transferase(Phosphotransferase) domain 1"/>
    <property type="match status" value="1"/>
</dbReference>
<evidence type="ECO:0000256" key="4">
    <source>
        <dbReference type="ARBA" id="ARBA00022737"/>
    </source>
</evidence>
<dbReference type="NCBIfam" id="NF033483">
    <property type="entry name" value="PknB_PASTA_kin"/>
    <property type="match status" value="1"/>
</dbReference>
<protein>
    <recommendedName>
        <fullName evidence="1">non-specific serine/threonine protein kinase</fullName>
        <ecNumber evidence="1">2.7.11.1</ecNumber>
    </recommendedName>
</protein>
<dbReference type="Pfam" id="PF00069">
    <property type="entry name" value="Pkinase"/>
    <property type="match status" value="1"/>
</dbReference>
<dbReference type="Gene3D" id="3.30.200.20">
    <property type="entry name" value="Phosphorylase Kinase, domain 1"/>
    <property type="match status" value="1"/>
</dbReference>
<comment type="catalytic activity">
    <reaction evidence="8">
        <text>L-threonyl-[protein] + ATP = O-phospho-L-threonyl-[protein] + ADP + H(+)</text>
        <dbReference type="Rhea" id="RHEA:46608"/>
        <dbReference type="Rhea" id="RHEA-COMP:11060"/>
        <dbReference type="Rhea" id="RHEA-COMP:11605"/>
        <dbReference type="ChEBI" id="CHEBI:15378"/>
        <dbReference type="ChEBI" id="CHEBI:30013"/>
        <dbReference type="ChEBI" id="CHEBI:30616"/>
        <dbReference type="ChEBI" id="CHEBI:61977"/>
        <dbReference type="ChEBI" id="CHEBI:456216"/>
        <dbReference type="EC" id="2.7.11.1"/>
    </reaction>
</comment>
<evidence type="ECO:0000256" key="6">
    <source>
        <dbReference type="ARBA" id="ARBA00022777"/>
    </source>
</evidence>
<evidence type="ECO:0000259" key="13">
    <source>
        <dbReference type="PROSITE" id="PS51178"/>
    </source>
</evidence>
<proteinExistence type="predicted"/>
<dbReference type="STRING" id="161895.CPHO_00135"/>
<keyword evidence="15" id="KW-1185">Reference proteome</keyword>
<dbReference type="SMART" id="SM00220">
    <property type="entry name" value="S_TKc"/>
    <property type="match status" value="1"/>
</dbReference>
<feature type="domain" description="PASTA" evidence="13">
    <location>
        <begin position="528"/>
        <end position="592"/>
    </location>
</feature>
<dbReference type="GO" id="GO:0045717">
    <property type="term" value="P:negative regulation of fatty acid biosynthetic process"/>
    <property type="evidence" value="ECO:0007669"/>
    <property type="project" value="UniProtKB-ARBA"/>
</dbReference>
<evidence type="ECO:0000256" key="3">
    <source>
        <dbReference type="ARBA" id="ARBA00022679"/>
    </source>
</evidence>
<accession>A0A1L7D0I0</accession>
<dbReference type="CDD" id="cd14014">
    <property type="entry name" value="STKc_PknB_like"/>
    <property type="match status" value="1"/>
</dbReference>
<evidence type="ECO:0000256" key="1">
    <source>
        <dbReference type="ARBA" id="ARBA00012513"/>
    </source>
</evidence>
<keyword evidence="2 14" id="KW-0723">Serine/threonine-protein kinase</keyword>
<evidence type="ECO:0000256" key="9">
    <source>
        <dbReference type="ARBA" id="ARBA00048679"/>
    </source>
</evidence>
<dbReference type="InterPro" id="IPR017441">
    <property type="entry name" value="Protein_kinase_ATP_BS"/>
</dbReference>
<dbReference type="PANTHER" id="PTHR43289:SF6">
    <property type="entry name" value="SERINE_THREONINE-PROTEIN KINASE NEKL-3"/>
    <property type="match status" value="1"/>
</dbReference>
<dbReference type="SUPFAM" id="SSF56112">
    <property type="entry name" value="Protein kinase-like (PK-like)"/>
    <property type="match status" value="1"/>
</dbReference>
<dbReference type="Gene3D" id="3.30.10.20">
    <property type="match status" value="3"/>
</dbReference>
<name>A0A1L7D0I0_9CORY</name>
<feature type="domain" description="PASTA" evidence="13">
    <location>
        <begin position="459"/>
        <end position="527"/>
    </location>
</feature>
<dbReference type="EC" id="2.7.11.1" evidence="1"/>
<keyword evidence="4" id="KW-0677">Repeat</keyword>
<dbReference type="PROSITE" id="PS50011">
    <property type="entry name" value="PROTEIN_KINASE_DOM"/>
    <property type="match status" value="1"/>
</dbReference>
<dbReference type="FunFam" id="3.30.200.20:FF:000035">
    <property type="entry name" value="Serine/threonine protein kinase Stk1"/>
    <property type="match status" value="1"/>
</dbReference>
<feature type="region of interest" description="Disordered" evidence="11">
    <location>
        <begin position="285"/>
        <end position="321"/>
    </location>
</feature>
<evidence type="ECO:0000256" key="2">
    <source>
        <dbReference type="ARBA" id="ARBA00022527"/>
    </source>
</evidence>
<dbReference type="InterPro" id="IPR005543">
    <property type="entry name" value="PASTA_dom"/>
</dbReference>
<feature type="domain" description="Protein kinase" evidence="12">
    <location>
        <begin position="6"/>
        <end position="275"/>
    </location>
</feature>
<organism evidence="14 15">
    <name type="scientific">Corynebacterium phocae</name>
    <dbReference type="NCBI Taxonomy" id="161895"/>
    <lineage>
        <taxon>Bacteria</taxon>
        <taxon>Bacillati</taxon>
        <taxon>Actinomycetota</taxon>
        <taxon>Actinomycetes</taxon>
        <taxon>Mycobacteriales</taxon>
        <taxon>Corynebacteriaceae</taxon>
        <taxon>Corynebacterium</taxon>
    </lineage>
</organism>
<dbReference type="KEGG" id="cpho:CPHO_00135"/>
<dbReference type="GO" id="GO:0004674">
    <property type="term" value="F:protein serine/threonine kinase activity"/>
    <property type="evidence" value="ECO:0007669"/>
    <property type="project" value="UniProtKB-KW"/>
</dbReference>
<dbReference type="InterPro" id="IPR008271">
    <property type="entry name" value="Ser/Thr_kinase_AS"/>
</dbReference>
<feature type="domain" description="PASTA" evidence="13">
    <location>
        <begin position="392"/>
        <end position="458"/>
    </location>
</feature>
<dbReference type="InterPro" id="IPR011009">
    <property type="entry name" value="Kinase-like_dom_sf"/>
</dbReference>
<dbReference type="PROSITE" id="PS51178">
    <property type="entry name" value="PASTA"/>
    <property type="match status" value="3"/>
</dbReference>
<dbReference type="CDD" id="cd06577">
    <property type="entry name" value="PASTA_pknB"/>
    <property type="match status" value="3"/>
</dbReference>
<evidence type="ECO:0000313" key="15">
    <source>
        <dbReference type="Proteomes" id="UP000185491"/>
    </source>
</evidence>
<dbReference type="PROSITE" id="PS00108">
    <property type="entry name" value="PROTEIN_KINASE_ST"/>
    <property type="match status" value="1"/>
</dbReference>
<dbReference type="Proteomes" id="UP000185491">
    <property type="component" value="Chromosome"/>
</dbReference>
<evidence type="ECO:0000256" key="7">
    <source>
        <dbReference type="ARBA" id="ARBA00022840"/>
    </source>
</evidence>
<dbReference type="GO" id="GO:0005524">
    <property type="term" value="F:ATP binding"/>
    <property type="evidence" value="ECO:0007669"/>
    <property type="project" value="UniProtKB-UniRule"/>
</dbReference>
<keyword evidence="7 10" id="KW-0067">ATP-binding</keyword>
<dbReference type="Pfam" id="PF03793">
    <property type="entry name" value="PASTA"/>
    <property type="match status" value="3"/>
</dbReference>
<dbReference type="InterPro" id="IPR000719">
    <property type="entry name" value="Prot_kinase_dom"/>
</dbReference>
<dbReference type="PANTHER" id="PTHR43289">
    <property type="entry name" value="MITOGEN-ACTIVATED PROTEIN KINASE KINASE KINASE 20-RELATED"/>
    <property type="match status" value="1"/>
</dbReference>
<reference evidence="14 15" key="1">
    <citation type="submission" date="2014-08" db="EMBL/GenBank/DDBJ databases">
        <title>Complete genome sequence of Corynebacterium phocae M408/89/1(T)(=DSM 44612(T)), isolated from the common seal (Phoca vitulina).</title>
        <authorList>
            <person name="Ruckert C."/>
            <person name="Albersmeier A."/>
            <person name="Winkler A."/>
            <person name="Kalinowski J."/>
        </authorList>
    </citation>
    <scope>NUCLEOTIDE SEQUENCE [LARGE SCALE GENOMIC DNA]</scope>
    <source>
        <strain evidence="14 15">M408/89/1</strain>
    </source>
</reference>
<dbReference type="RefSeq" id="WP_075732177.1">
    <property type="nucleotide sequence ID" value="NZ_CP009249.1"/>
</dbReference>
<comment type="catalytic activity">
    <reaction evidence="9">
        <text>L-seryl-[protein] + ATP = O-phospho-L-seryl-[protein] + ADP + H(+)</text>
        <dbReference type="Rhea" id="RHEA:17989"/>
        <dbReference type="Rhea" id="RHEA-COMP:9863"/>
        <dbReference type="Rhea" id="RHEA-COMP:11604"/>
        <dbReference type="ChEBI" id="CHEBI:15378"/>
        <dbReference type="ChEBI" id="CHEBI:29999"/>
        <dbReference type="ChEBI" id="CHEBI:30616"/>
        <dbReference type="ChEBI" id="CHEBI:83421"/>
        <dbReference type="ChEBI" id="CHEBI:456216"/>
        <dbReference type="EC" id="2.7.11.1"/>
    </reaction>
</comment>
<keyword evidence="3" id="KW-0808">Transferase</keyword>
<evidence type="ECO:0000256" key="10">
    <source>
        <dbReference type="PROSITE-ProRule" id="PRU10141"/>
    </source>
</evidence>
<evidence type="ECO:0000313" key="14">
    <source>
        <dbReference type="EMBL" id="APT91604.1"/>
    </source>
</evidence>
<keyword evidence="5 10" id="KW-0547">Nucleotide-binding</keyword>
<gene>
    <name evidence="14" type="ORF">CPHO_00135</name>
</gene>
<dbReference type="OrthoDB" id="9762169at2"/>
<dbReference type="AlphaFoldDB" id="A0A1L7D0I0"/>
<sequence length="675" mass="72769">MLSDRYKLGGVIGSGGMSEVYAAQDTSLGRDVAIKMLRPEMARDVGFRERFRREAQNSARLNHPNIVAVYDTGETEREGISVPYIVMERVHGSTLRDLVREDGPLGIEEAAEILAPVCSALQSSHEAGIIHRDIKPANIMLTNTGQVKVMDFGIARALDDSTAAMTQTSAVIGTAQYLSPEQARGKAADARSDVYALGCVLYEAIAGRTPFEGETPFAVAYQHVQEDPVPPSQFIEGLNSNQRVNIDAVVLTAMAKHPADRYQSAWEMGEDLGRLGRGSVTQAAQAHVSPDPTRPAPMASDATHTMAKQPAPNPVPVAPAAPAAAPVAPAAAAPVAGPPLREEEEGSKLKWLAALLASILIIAIAFFAWDFYNSSQDIEEQQKQRLQEQQQAANMVTIPKVADRDRQEVVEELEKMELLVQINQESSPDIKRNKVIRINPAEGSEVQKKSTVILTVSSGKAVTEVPEILGLSLDEAAKKLEAEGLELDSNIKEENDSNAPAGEIIAQTPVGGSQLSQGSKVRVTISKGANKVRVARVQGMDLQDARNTLESQGLEVSFNLVDSEKPENQVLSVSNQGEEVREGQVVTLEVSNGMLIQAPELVRMTEVRARKVLTDLGWTGNFKIGPTVDTPVPTDSGLIAWASTSGGNIIRKDQDIDIRKWELLSLGEALNNLTG</sequence>